<evidence type="ECO:0000313" key="5">
    <source>
        <dbReference type="EMBL" id="KZP17313.1"/>
    </source>
</evidence>
<sequence length="380" mass="42053">MARLSQLFFCLALAAKAFASSNSSSNFATLAIEAPDGSAKAHFIRRGATTTNFWVKDKHGKFRDIILGFDNHTEYASDDLGHPYFGPVVGRNGTFTVPISKDASGNGTKYHVPENDNNGTDTLHGGLVGFDRRNWTVAAHTKNSITFTYLDPNGTEGFPGNVHATVKYTLEDKSTWDISIKATADEKTPILLSCHQYWNFEAYQETQDLSGHYAEFASSKIIATNGLLIPNGSFVEVEGTPLDFRKAKSIGKAINETTTDGYCGTGCIGFDNCFVYDDNKDDKPIFSMWSVNSGIKLEVTTNQQALQMYTCDGIYNATNPIPRKKDQGGPDYHYTDHSCVVLEQESYIDAINNPEYGINQIYGPGRDYNWESKYVFSVVK</sequence>
<reference evidence="5 6" key="1">
    <citation type="journal article" date="2016" name="Mol. Biol. Evol.">
        <title>Comparative Genomics of Early-Diverging Mushroom-Forming Fungi Provides Insights into the Origins of Lignocellulose Decay Capabilities.</title>
        <authorList>
            <person name="Nagy L.G."/>
            <person name="Riley R."/>
            <person name="Tritt A."/>
            <person name="Adam C."/>
            <person name="Daum C."/>
            <person name="Floudas D."/>
            <person name="Sun H."/>
            <person name="Yadav J.S."/>
            <person name="Pangilinan J."/>
            <person name="Larsson K.H."/>
            <person name="Matsuura K."/>
            <person name="Barry K."/>
            <person name="Labutti K."/>
            <person name="Kuo R."/>
            <person name="Ohm R.A."/>
            <person name="Bhattacharya S.S."/>
            <person name="Shirouzu T."/>
            <person name="Yoshinaga Y."/>
            <person name="Martin F.M."/>
            <person name="Grigoriev I.V."/>
            <person name="Hibbett D.S."/>
        </authorList>
    </citation>
    <scope>NUCLEOTIDE SEQUENCE [LARGE SCALE GENOMIC DNA]</scope>
    <source>
        <strain evidence="5 6">CBS 109695</strain>
    </source>
</reference>
<dbReference type="InterPro" id="IPR008183">
    <property type="entry name" value="Aldose_1/G6P_1-epimerase"/>
</dbReference>
<feature type="chain" id="PRO_5007873606" evidence="4">
    <location>
        <begin position="20"/>
        <end position="380"/>
    </location>
</feature>
<dbReference type="PANTHER" id="PTHR10091">
    <property type="entry name" value="ALDOSE-1-EPIMERASE"/>
    <property type="match status" value="1"/>
</dbReference>
<dbReference type="GO" id="GO:0030246">
    <property type="term" value="F:carbohydrate binding"/>
    <property type="evidence" value="ECO:0007669"/>
    <property type="project" value="InterPro"/>
</dbReference>
<dbReference type="PANTHER" id="PTHR10091:SF6">
    <property type="entry name" value="1-EPIMERASE, PUTATIVE (AFU_ORTHOLOGUE AFUA_3G13240)-RELATED"/>
    <property type="match status" value="1"/>
</dbReference>
<dbReference type="OrthoDB" id="274691at2759"/>
<evidence type="ECO:0000256" key="2">
    <source>
        <dbReference type="ARBA" id="ARBA00023235"/>
    </source>
</evidence>
<evidence type="ECO:0000313" key="6">
    <source>
        <dbReference type="Proteomes" id="UP000076532"/>
    </source>
</evidence>
<gene>
    <name evidence="5" type="ORF">FIBSPDRAFT_912040</name>
</gene>
<dbReference type="GO" id="GO:0033499">
    <property type="term" value="P:galactose catabolic process via UDP-galactose, Leloir pathway"/>
    <property type="evidence" value="ECO:0007669"/>
    <property type="project" value="TreeGrafter"/>
</dbReference>
<dbReference type="GO" id="GO:0006006">
    <property type="term" value="P:glucose metabolic process"/>
    <property type="evidence" value="ECO:0007669"/>
    <property type="project" value="TreeGrafter"/>
</dbReference>
<keyword evidence="4" id="KW-0732">Signal</keyword>
<keyword evidence="6" id="KW-1185">Reference proteome</keyword>
<dbReference type="InterPro" id="IPR011013">
    <property type="entry name" value="Gal_mutarotase_sf_dom"/>
</dbReference>
<dbReference type="STRING" id="436010.A0A166FZ04"/>
<keyword evidence="3" id="KW-0119">Carbohydrate metabolism</keyword>
<name>A0A166FZ04_9AGAM</name>
<dbReference type="InterPro" id="IPR047215">
    <property type="entry name" value="Galactose_mutarotase-like"/>
</dbReference>
<evidence type="ECO:0000256" key="4">
    <source>
        <dbReference type="SAM" id="SignalP"/>
    </source>
</evidence>
<comment type="similarity">
    <text evidence="1">Belongs to the aldose epimerase family.</text>
</comment>
<dbReference type="Proteomes" id="UP000076532">
    <property type="component" value="Unassembled WGS sequence"/>
</dbReference>
<dbReference type="AlphaFoldDB" id="A0A166FZ04"/>
<dbReference type="SUPFAM" id="SSF74650">
    <property type="entry name" value="Galactose mutarotase-like"/>
    <property type="match status" value="1"/>
</dbReference>
<dbReference type="GO" id="GO:0004034">
    <property type="term" value="F:aldose 1-epimerase activity"/>
    <property type="evidence" value="ECO:0007669"/>
    <property type="project" value="TreeGrafter"/>
</dbReference>
<keyword evidence="2" id="KW-0413">Isomerase</keyword>
<protein>
    <submittedName>
        <fullName evidence="5">Galactose mutarotase-like protein</fullName>
    </submittedName>
</protein>
<proteinExistence type="inferred from homology"/>
<dbReference type="InterPro" id="IPR014718">
    <property type="entry name" value="GH-type_carb-bd"/>
</dbReference>
<dbReference type="Gene3D" id="2.70.98.10">
    <property type="match status" value="1"/>
</dbReference>
<evidence type="ECO:0000256" key="1">
    <source>
        <dbReference type="ARBA" id="ARBA00006206"/>
    </source>
</evidence>
<feature type="signal peptide" evidence="4">
    <location>
        <begin position="1"/>
        <end position="19"/>
    </location>
</feature>
<dbReference type="CDD" id="cd09019">
    <property type="entry name" value="galactose_mutarotase_like"/>
    <property type="match status" value="1"/>
</dbReference>
<evidence type="ECO:0000256" key="3">
    <source>
        <dbReference type="ARBA" id="ARBA00023277"/>
    </source>
</evidence>
<organism evidence="5 6">
    <name type="scientific">Athelia psychrophila</name>
    <dbReference type="NCBI Taxonomy" id="1759441"/>
    <lineage>
        <taxon>Eukaryota</taxon>
        <taxon>Fungi</taxon>
        <taxon>Dikarya</taxon>
        <taxon>Basidiomycota</taxon>
        <taxon>Agaricomycotina</taxon>
        <taxon>Agaricomycetes</taxon>
        <taxon>Agaricomycetidae</taxon>
        <taxon>Atheliales</taxon>
        <taxon>Atheliaceae</taxon>
        <taxon>Athelia</taxon>
    </lineage>
</organism>
<dbReference type="Pfam" id="PF01263">
    <property type="entry name" value="Aldose_epim"/>
    <property type="match status" value="1"/>
</dbReference>
<accession>A0A166FZ04</accession>
<dbReference type="EMBL" id="KV417584">
    <property type="protein sequence ID" value="KZP17313.1"/>
    <property type="molecule type" value="Genomic_DNA"/>
</dbReference>